<evidence type="ECO:0000313" key="9">
    <source>
        <dbReference type="Proteomes" id="UP000285209"/>
    </source>
</evidence>
<evidence type="ECO:0000313" key="3">
    <source>
        <dbReference type="EMBL" id="PWE82790.1"/>
    </source>
</evidence>
<organism evidence="3 7">
    <name type="scientific">Agathobacter rectalis</name>
    <dbReference type="NCBI Taxonomy" id="39491"/>
    <lineage>
        <taxon>Bacteria</taxon>
        <taxon>Bacillati</taxon>
        <taxon>Bacillota</taxon>
        <taxon>Clostridia</taxon>
        <taxon>Lachnospirales</taxon>
        <taxon>Lachnospiraceae</taxon>
        <taxon>Agathobacter</taxon>
    </lineage>
</organism>
<evidence type="ECO:0000313" key="8">
    <source>
        <dbReference type="Proteomes" id="UP000283431"/>
    </source>
</evidence>
<evidence type="ECO:0000313" key="7">
    <source>
        <dbReference type="Proteomes" id="UP000245905"/>
    </source>
</evidence>
<sequence>MKNKIIIYVIVQFLLILCSIFVIPNVEGVLSIFIVLIVIVGNVLNLIFLLKAKNAKRVFEHY</sequence>
<evidence type="ECO:0000313" key="4">
    <source>
        <dbReference type="EMBL" id="RGZ14459.1"/>
    </source>
</evidence>
<gene>
    <name evidence="6" type="ORF">DW948_03350</name>
    <name evidence="5" type="ORF">DW975_15060</name>
    <name evidence="4" type="ORF">DXA03_14345</name>
    <name evidence="3" type="ORF">LD38_13520</name>
    <name evidence="2" type="ORF">LIZ82_03940</name>
</gene>
<dbReference type="RefSeq" id="WP_109258531.1">
    <property type="nucleotide sequence ID" value="NZ_DAWECY010000087.1"/>
</dbReference>
<dbReference type="Proteomes" id="UP000283431">
    <property type="component" value="Unassembled WGS sequence"/>
</dbReference>
<dbReference type="AlphaFoldDB" id="A0A2U2EE58"/>
<protein>
    <submittedName>
        <fullName evidence="3">Uncharacterized protein</fullName>
    </submittedName>
</protein>
<evidence type="ECO:0000313" key="6">
    <source>
        <dbReference type="EMBL" id="RHA15469.1"/>
    </source>
</evidence>
<dbReference type="Proteomes" id="UP000285209">
    <property type="component" value="Unassembled WGS sequence"/>
</dbReference>
<reference evidence="2" key="3">
    <citation type="submission" date="2021-10" db="EMBL/GenBank/DDBJ databases">
        <title>Collection of gut derived symbiotic bacterial strains cultured from healthy donors.</title>
        <authorList>
            <person name="Lin H."/>
            <person name="Littmann E."/>
            <person name="Kohout C."/>
            <person name="Pamer E.G."/>
        </authorList>
    </citation>
    <scope>NUCLEOTIDE SEQUENCE</scope>
    <source>
        <strain evidence="2">DFI.7.28A</strain>
    </source>
</reference>
<keyword evidence="1" id="KW-0812">Transmembrane</keyword>
<evidence type="ECO:0000313" key="5">
    <source>
        <dbReference type="EMBL" id="RGZ73682.1"/>
    </source>
</evidence>
<dbReference type="EMBL" id="QSDV01000046">
    <property type="protein sequence ID" value="RGZ14459.1"/>
    <property type="molecule type" value="Genomic_DNA"/>
</dbReference>
<keyword evidence="1" id="KW-1133">Transmembrane helix</keyword>
<reference evidence="8 9" key="2">
    <citation type="submission" date="2018-08" db="EMBL/GenBank/DDBJ databases">
        <title>A genome reference for cultivated species of the human gut microbiota.</title>
        <authorList>
            <person name="Zou Y."/>
            <person name="Xue W."/>
            <person name="Luo G."/>
        </authorList>
    </citation>
    <scope>NUCLEOTIDE SEQUENCE [LARGE SCALE GENOMIC DNA]</scope>
    <source>
        <strain evidence="6 10">AM44-1AT</strain>
        <strain evidence="5 8">AM48-7</strain>
        <strain evidence="4 9">AM54-25XD</strain>
    </source>
</reference>
<feature type="transmembrane region" description="Helical" evidence="1">
    <location>
        <begin position="29"/>
        <end position="50"/>
    </location>
</feature>
<evidence type="ECO:0000313" key="2">
    <source>
        <dbReference type="EMBL" id="MCB6960049.1"/>
    </source>
</evidence>
<dbReference type="Proteomes" id="UP001197741">
    <property type="component" value="Unassembled WGS sequence"/>
</dbReference>
<feature type="transmembrane region" description="Helical" evidence="1">
    <location>
        <begin position="5"/>
        <end position="23"/>
    </location>
</feature>
<evidence type="ECO:0000313" key="10">
    <source>
        <dbReference type="Proteomes" id="UP000286341"/>
    </source>
</evidence>
<dbReference type="EMBL" id="QSEN01000046">
    <property type="protein sequence ID" value="RGZ73682.1"/>
    <property type="molecule type" value="Genomic_DNA"/>
</dbReference>
<comment type="caution">
    <text evidence="3">The sequence shown here is derived from an EMBL/GenBank/DDBJ whole genome shotgun (WGS) entry which is preliminary data.</text>
</comment>
<reference evidence="3 7" key="1">
    <citation type="submission" date="2014-09" db="EMBL/GenBank/DDBJ databases">
        <title>Butyrate-producing bacteria isolated from human gut.</title>
        <authorList>
            <person name="Zhang Q."/>
            <person name="Zhao L."/>
        </authorList>
    </citation>
    <scope>NUCLEOTIDE SEQUENCE [LARGE SCALE GENOMIC DNA]</scope>
    <source>
        <strain evidence="3 7">R22</strain>
    </source>
</reference>
<name>A0A2U2EE58_9FIRM</name>
<dbReference type="EMBL" id="JRFS01000035">
    <property type="protein sequence ID" value="PWE82790.1"/>
    <property type="molecule type" value="Genomic_DNA"/>
</dbReference>
<dbReference type="EMBL" id="QSFB01000003">
    <property type="protein sequence ID" value="RHA15469.1"/>
    <property type="molecule type" value="Genomic_DNA"/>
</dbReference>
<accession>A0A2U2EE58</accession>
<proteinExistence type="predicted"/>
<keyword evidence="1" id="KW-0472">Membrane</keyword>
<dbReference type="Proteomes" id="UP000286341">
    <property type="component" value="Unassembled WGS sequence"/>
</dbReference>
<dbReference type="EMBL" id="JAJCJQ010000003">
    <property type="protein sequence ID" value="MCB6960049.1"/>
    <property type="molecule type" value="Genomic_DNA"/>
</dbReference>
<evidence type="ECO:0000256" key="1">
    <source>
        <dbReference type="SAM" id="Phobius"/>
    </source>
</evidence>
<dbReference type="Proteomes" id="UP000245905">
    <property type="component" value="Unassembled WGS sequence"/>
</dbReference>